<organism evidence="1 2">
    <name type="scientific">Paramecium tetraurelia</name>
    <dbReference type="NCBI Taxonomy" id="5888"/>
    <lineage>
        <taxon>Eukaryota</taxon>
        <taxon>Sar</taxon>
        <taxon>Alveolata</taxon>
        <taxon>Ciliophora</taxon>
        <taxon>Intramacronucleata</taxon>
        <taxon>Oligohymenophorea</taxon>
        <taxon>Peniculida</taxon>
        <taxon>Parameciidae</taxon>
        <taxon>Paramecium</taxon>
    </lineage>
</organism>
<dbReference type="RefSeq" id="XP_001436777.1">
    <property type="nucleotide sequence ID" value="XM_001436740.1"/>
</dbReference>
<accession>A0CF13</accession>
<dbReference type="EMBL" id="CT868067">
    <property type="protein sequence ID" value="CAK69380.1"/>
    <property type="molecule type" value="Genomic_DNA"/>
</dbReference>
<sequence>MVQRVYLQPQQLLNGEINVKETSRYFGLKNKIFELDLMEERSWSCKIFINQNYMNVIVNGVVVNILQVNYCVQLHQIKIKLIILNRTHLILDVLLKQTLQIFNLNQQTFINKSYQNKISSQGLRILILDLIINIMEKLLNIFLHNQRNQLNLKWKQDITNSRAFSILPIEAQNYLKKIDEPREYQSWIGNEQWREQIILKE</sequence>
<proteinExistence type="predicted"/>
<dbReference type="InParanoid" id="A0CF13"/>
<reference evidence="1 2" key="1">
    <citation type="journal article" date="2006" name="Nature">
        <title>Global trends of whole-genome duplications revealed by the ciliate Paramecium tetraurelia.</title>
        <authorList>
            <consortium name="Genoscope"/>
            <person name="Aury J.-M."/>
            <person name="Jaillon O."/>
            <person name="Duret L."/>
            <person name="Noel B."/>
            <person name="Jubin C."/>
            <person name="Porcel B.M."/>
            <person name="Segurens B."/>
            <person name="Daubin V."/>
            <person name="Anthouard V."/>
            <person name="Aiach N."/>
            <person name="Arnaiz O."/>
            <person name="Billaut A."/>
            <person name="Beisson J."/>
            <person name="Blanc I."/>
            <person name="Bouhouche K."/>
            <person name="Camara F."/>
            <person name="Duharcourt S."/>
            <person name="Guigo R."/>
            <person name="Gogendeau D."/>
            <person name="Katinka M."/>
            <person name="Keller A.-M."/>
            <person name="Kissmehl R."/>
            <person name="Klotz C."/>
            <person name="Koll F."/>
            <person name="Le Moue A."/>
            <person name="Lepere C."/>
            <person name="Malinsky S."/>
            <person name="Nowacki M."/>
            <person name="Nowak J.K."/>
            <person name="Plattner H."/>
            <person name="Poulain J."/>
            <person name="Ruiz F."/>
            <person name="Serrano V."/>
            <person name="Zagulski M."/>
            <person name="Dessen P."/>
            <person name="Betermier M."/>
            <person name="Weissenbach J."/>
            <person name="Scarpelli C."/>
            <person name="Schachter V."/>
            <person name="Sperling L."/>
            <person name="Meyer E."/>
            <person name="Cohen J."/>
            <person name="Wincker P."/>
        </authorList>
    </citation>
    <scope>NUCLEOTIDE SEQUENCE [LARGE SCALE GENOMIC DNA]</scope>
    <source>
        <strain evidence="1 2">Stock d4-2</strain>
    </source>
</reference>
<name>A0CF13_PARTE</name>
<keyword evidence="2" id="KW-1185">Reference proteome</keyword>
<dbReference type="AlphaFoldDB" id="A0CF13"/>
<dbReference type="OrthoDB" id="10265645at2759"/>
<dbReference type="GeneID" id="5022562"/>
<protein>
    <submittedName>
        <fullName evidence="1">Uncharacterized protein</fullName>
    </submittedName>
</protein>
<dbReference type="Proteomes" id="UP000000600">
    <property type="component" value="Unassembled WGS sequence"/>
</dbReference>
<dbReference type="KEGG" id="ptm:GSPATT00037819001"/>
<gene>
    <name evidence="1" type="ORF">GSPATT00037819001</name>
</gene>
<evidence type="ECO:0000313" key="2">
    <source>
        <dbReference type="Proteomes" id="UP000000600"/>
    </source>
</evidence>
<evidence type="ECO:0000313" key="1">
    <source>
        <dbReference type="EMBL" id="CAK69380.1"/>
    </source>
</evidence>
<dbReference type="HOGENOM" id="CLU_1362699_0_0_1"/>